<dbReference type="PANTHER" id="PTHR15462">
    <property type="entry name" value="SERINE PROTEASE"/>
    <property type="match status" value="1"/>
</dbReference>
<evidence type="ECO:0000313" key="2">
    <source>
        <dbReference type="EMBL" id="GAA2411359.1"/>
    </source>
</evidence>
<organism evidence="2 3">
    <name type="scientific">Actinomadura vinacea</name>
    <dbReference type="NCBI Taxonomy" id="115336"/>
    <lineage>
        <taxon>Bacteria</taxon>
        <taxon>Bacillati</taxon>
        <taxon>Actinomycetota</taxon>
        <taxon>Actinomycetes</taxon>
        <taxon>Streptosporangiales</taxon>
        <taxon>Thermomonosporaceae</taxon>
        <taxon>Actinomadura</taxon>
    </lineage>
</organism>
<keyword evidence="3" id="KW-1185">Reference proteome</keyword>
<evidence type="ECO:0000256" key="1">
    <source>
        <dbReference type="ARBA" id="ARBA00022729"/>
    </source>
</evidence>
<evidence type="ECO:0000313" key="3">
    <source>
        <dbReference type="Proteomes" id="UP001501231"/>
    </source>
</evidence>
<protein>
    <recommendedName>
        <fullName evidence="4">Serine protease</fullName>
    </recommendedName>
</protein>
<evidence type="ECO:0008006" key="4">
    <source>
        <dbReference type="Google" id="ProtNLM"/>
    </source>
</evidence>
<proteinExistence type="predicted"/>
<comment type="caution">
    <text evidence="2">The sequence shown here is derived from an EMBL/GenBank/DDBJ whole genome shotgun (WGS) entry which is preliminary data.</text>
</comment>
<dbReference type="PANTHER" id="PTHR15462:SF19">
    <property type="entry name" value="PEPTIDASE S1 DOMAIN-CONTAINING PROTEIN"/>
    <property type="match status" value="1"/>
</dbReference>
<reference evidence="3" key="1">
    <citation type="journal article" date="2019" name="Int. J. Syst. Evol. Microbiol.">
        <title>The Global Catalogue of Microorganisms (GCM) 10K type strain sequencing project: providing services to taxonomists for standard genome sequencing and annotation.</title>
        <authorList>
            <consortium name="The Broad Institute Genomics Platform"/>
            <consortium name="The Broad Institute Genome Sequencing Center for Infectious Disease"/>
            <person name="Wu L."/>
            <person name="Ma J."/>
        </authorList>
    </citation>
    <scope>NUCLEOTIDE SEQUENCE [LARGE SCALE GENOMIC DNA]</scope>
    <source>
        <strain evidence="3">JCM 3325</strain>
    </source>
</reference>
<dbReference type="InterPro" id="IPR050966">
    <property type="entry name" value="Glutamyl_endopeptidase"/>
</dbReference>
<dbReference type="Gene3D" id="2.40.10.10">
    <property type="entry name" value="Trypsin-like serine proteases"/>
    <property type="match status" value="2"/>
</dbReference>
<dbReference type="InterPro" id="IPR043504">
    <property type="entry name" value="Peptidase_S1_PA_chymotrypsin"/>
</dbReference>
<keyword evidence="1" id="KW-0732">Signal</keyword>
<name>A0ABP5VX44_9ACTN</name>
<dbReference type="EMBL" id="BAAARW010000006">
    <property type="protein sequence ID" value="GAA2411359.1"/>
    <property type="molecule type" value="Genomic_DNA"/>
</dbReference>
<sequence>MPALTTGKLYFTRTDGSGGYCTGSVITAANLNTVWTAGHCINAGSGGGYFSNFNFVPDTDNGNIPWGTWSWKYANTTVGWANSGDPHYDVAAIAFYPQTARGSMQNFLGAQGYRFGYGQSFSVTDFGYPQSGYNRTDFPANGSRLYYCTGQTYRKSSSDDLIGLSCDMHHGASGGPWLTELASWGGGYIVGAYSHRTVNSSGVPIDIEARSANHGDGAINVYNDVSIR</sequence>
<accession>A0ABP5VX44</accession>
<dbReference type="InterPro" id="IPR009003">
    <property type="entry name" value="Peptidase_S1_PA"/>
</dbReference>
<gene>
    <name evidence="2" type="ORF">GCM10010191_20570</name>
</gene>
<dbReference type="SUPFAM" id="SSF50494">
    <property type="entry name" value="Trypsin-like serine proteases"/>
    <property type="match status" value="1"/>
</dbReference>
<dbReference type="Proteomes" id="UP001501231">
    <property type="component" value="Unassembled WGS sequence"/>
</dbReference>